<keyword evidence="2" id="KW-0964">Secreted</keyword>
<comment type="subcellular location">
    <subcellularLocation>
        <location evidence="1">Secreted</location>
    </subcellularLocation>
</comment>
<keyword evidence="3" id="KW-0732">Signal</keyword>
<sequence>MNFRLICFLMITICLIGTIVAFENDVRPRDQYGKEIFCPRQGFDQKCNAICQRSGYQHGFCDQRNCMCKVHSYTH</sequence>
<dbReference type="GO" id="GO:0005576">
    <property type="term" value="C:extracellular region"/>
    <property type="evidence" value="ECO:0007669"/>
    <property type="project" value="UniProtKB-SubCell"/>
</dbReference>
<evidence type="ECO:0000313" key="4">
    <source>
        <dbReference type="EMBL" id="MBW20167.1"/>
    </source>
</evidence>
<dbReference type="InterPro" id="IPR036574">
    <property type="entry name" value="Scorpion_toxin-like_sf"/>
</dbReference>
<dbReference type="SUPFAM" id="SSF57095">
    <property type="entry name" value="Scorpion toxin-like"/>
    <property type="match status" value="1"/>
</dbReference>
<dbReference type="EMBL" id="GFWZ01000177">
    <property type="protein sequence ID" value="MBW20167.1"/>
    <property type="molecule type" value="Transcribed_RNA"/>
</dbReference>
<feature type="signal peptide" evidence="3">
    <location>
        <begin position="1"/>
        <end position="21"/>
    </location>
</feature>
<evidence type="ECO:0000256" key="2">
    <source>
        <dbReference type="ARBA" id="ARBA00022525"/>
    </source>
</evidence>
<evidence type="ECO:0000256" key="1">
    <source>
        <dbReference type="ARBA" id="ARBA00004613"/>
    </source>
</evidence>
<name>A0A2I9LP54_9SCOR</name>
<protein>
    <submittedName>
        <fullName evidence="4">Lipolysis-activating peptide 1-alpha chain</fullName>
    </submittedName>
</protein>
<feature type="chain" id="PRO_5014392393" evidence="3">
    <location>
        <begin position="22"/>
        <end position="75"/>
    </location>
</feature>
<organism evidence="4">
    <name type="scientific">Centruroides hentzi</name>
    <dbReference type="NCBI Taxonomy" id="88313"/>
    <lineage>
        <taxon>Eukaryota</taxon>
        <taxon>Metazoa</taxon>
        <taxon>Ecdysozoa</taxon>
        <taxon>Arthropoda</taxon>
        <taxon>Chelicerata</taxon>
        <taxon>Arachnida</taxon>
        <taxon>Scorpiones</taxon>
        <taxon>Buthida</taxon>
        <taxon>Buthoidea</taxon>
        <taxon>Buthidae</taxon>
        <taxon>Centruroides</taxon>
    </lineage>
</organism>
<dbReference type="Gene3D" id="3.30.30.10">
    <property type="entry name" value="Knottin, scorpion toxin-like"/>
    <property type="match status" value="1"/>
</dbReference>
<evidence type="ECO:0000256" key="3">
    <source>
        <dbReference type="SAM" id="SignalP"/>
    </source>
</evidence>
<proteinExistence type="predicted"/>
<reference evidence="4" key="1">
    <citation type="journal article" date="2017" name="Toxicon">
        <title>Venom-gland transcriptomics and venom proteomics of the Hentz striped scorpion (Centruroides hentzi; Buthidae) reveal high toxin diversity in a harmless member of a lethal family.</title>
        <authorList>
            <person name="Ward M.J."/>
            <person name="Ellsworth S.A."/>
            <person name="Rokyta D.R."/>
        </authorList>
    </citation>
    <scope>NUCLEOTIDE SEQUENCE</scope>
    <source>
        <tissue evidence="4">Venom gland</tissue>
    </source>
</reference>
<dbReference type="AlphaFoldDB" id="A0A2I9LP54"/>
<accession>A0A2I9LP54</accession>